<gene>
    <name evidence="3" type="ORF">KC207_08250</name>
</gene>
<dbReference type="InterPro" id="IPR051922">
    <property type="entry name" value="Bact_Sporulation_Assoc"/>
</dbReference>
<proteinExistence type="predicted"/>
<dbReference type="InterPro" id="IPR011041">
    <property type="entry name" value="Quinoprot_gluc/sorb_DH_b-prop"/>
</dbReference>
<dbReference type="EMBL" id="JAGSNF010000009">
    <property type="protein sequence ID" value="MBR7743278.1"/>
    <property type="molecule type" value="Genomic_DNA"/>
</dbReference>
<protein>
    <submittedName>
        <fullName evidence="3">PQQ-dependent sugar dehydrogenase</fullName>
    </submittedName>
</protein>
<dbReference type="PANTHER" id="PTHR30032:SF8">
    <property type="entry name" value="GERMINATION-SPECIFIC N-ACETYLMURAMOYL-L-ALANINE AMIDASE"/>
    <property type="match status" value="1"/>
</dbReference>
<organism evidence="3 4">
    <name type="scientific">Phycicoccus avicenniae</name>
    <dbReference type="NCBI Taxonomy" id="2828860"/>
    <lineage>
        <taxon>Bacteria</taxon>
        <taxon>Bacillati</taxon>
        <taxon>Actinomycetota</taxon>
        <taxon>Actinomycetes</taxon>
        <taxon>Micrococcales</taxon>
        <taxon>Intrasporangiaceae</taxon>
        <taxon>Phycicoccus</taxon>
    </lineage>
</organism>
<dbReference type="Gene3D" id="3.40.50.12090">
    <property type="match status" value="2"/>
</dbReference>
<sequence>MSTRTRIRRTAALLAALALAVPLAATAPGAATAAPPLPRDTEEVVDGVNVPWDVDFLPDGRMLVTERVGRIRIFESGVPGAARTGTVTVPDMDPNGEGGLMGLAVDVDFAENRHVYVCATRSYPGSGGAVNEVLRYTVGSQRWSAPRVILGDMAAVGSHNGCAVQMDESGLLWVSMGDARDLAAPQDRHSLNGKILRVTRDGEVPTDARGNPLNPVIEDENGVGSVDQVYTMGHRNPQGIAFEPGTGRVYSVEHGPSNDDEVNLLVPGANYGWPCVTGEDNDPYRPDVDGCTEEGADLDPDDFVAAAWGSGPTTVGTSGGSFARGDQWGDWEGDLFVSALAVDKGETVLRFDVGADGSLGDPQRLWSQEHDRLRGSVPGPGGSLYLTTSNGPDQVLRVAPSRPTVSRVAGADRYEVAAAVSADAHPSGADEVIVATGARFPDALAGSALGGREDAPVLLTRPGELPDSTRTELERLSPERITVLGGSASVSDEVLEELRDLAGTVERVGGADRYTVAARIANRRYERGVDAVFIASGETFPDALAAGPAAAVNGAPLLLVRRNSLPPVTAETLRVLQPKRIYVLGGTATISNATSNAIRPFAGAPRTRLSGPDRYAVAREVAREFWETSDVAIASGQTFPDGLTLGAAAGAQGEPLLLSRSGGVPRSTGQQVIRLAADDVTMAGGTASLGPEVVTDLRRLVGLP</sequence>
<reference evidence="3" key="1">
    <citation type="submission" date="2021-04" db="EMBL/GenBank/DDBJ databases">
        <title>Phycicoccus avicenniae sp. nov., a novel endophytic actinomycetes isolated from branch of Avicennia mariana.</title>
        <authorList>
            <person name="Tuo L."/>
        </authorList>
    </citation>
    <scope>NUCLEOTIDE SEQUENCE</scope>
    <source>
        <strain evidence="3">BSK3Z-2</strain>
    </source>
</reference>
<accession>A0A941D7N5</accession>
<comment type="caution">
    <text evidence="3">The sequence shown here is derived from an EMBL/GenBank/DDBJ whole genome shotgun (WGS) entry which is preliminary data.</text>
</comment>
<keyword evidence="4" id="KW-1185">Reference proteome</keyword>
<evidence type="ECO:0000313" key="3">
    <source>
        <dbReference type="EMBL" id="MBR7743278.1"/>
    </source>
</evidence>
<dbReference type="SUPFAM" id="SSF50952">
    <property type="entry name" value="Soluble quinoprotein glucose dehydrogenase"/>
    <property type="match status" value="1"/>
</dbReference>
<evidence type="ECO:0000256" key="1">
    <source>
        <dbReference type="SAM" id="SignalP"/>
    </source>
</evidence>
<dbReference type="InterPro" id="IPR012938">
    <property type="entry name" value="Glc/Sorbosone_DH"/>
</dbReference>
<dbReference type="Gene3D" id="2.120.10.30">
    <property type="entry name" value="TolB, C-terminal domain"/>
    <property type="match status" value="1"/>
</dbReference>
<dbReference type="PANTHER" id="PTHR30032">
    <property type="entry name" value="N-ACETYLMURAMOYL-L-ALANINE AMIDASE-RELATED"/>
    <property type="match status" value="1"/>
</dbReference>
<evidence type="ECO:0000259" key="2">
    <source>
        <dbReference type="Pfam" id="PF07995"/>
    </source>
</evidence>
<keyword evidence="1" id="KW-0732">Signal</keyword>
<dbReference type="RefSeq" id="WP_211602518.1">
    <property type="nucleotide sequence ID" value="NZ_JAGSNF010000009.1"/>
</dbReference>
<dbReference type="Pfam" id="PF04122">
    <property type="entry name" value="CW_binding_2"/>
    <property type="match status" value="3"/>
</dbReference>
<dbReference type="AlphaFoldDB" id="A0A941D7N5"/>
<dbReference type="Proteomes" id="UP000677016">
    <property type="component" value="Unassembled WGS sequence"/>
</dbReference>
<evidence type="ECO:0000313" key="4">
    <source>
        <dbReference type="Proteomes" id="UP000677016"/>
    </source>
</evidence>
<feature type="domain" description="Glucose/Sorbosone dehydrogenase" evidence="2">
    <location>
        <begin position="49"/>
        <end position="396"/>
    </location>
</feature>
<feature type="chain" id="PRO_5037234921" evidence="1">
    <location>
        <begin position="34"/>
        <end position="704"/>
    </location>
</feature>
<dbReference type="InterPro" id="IPR011042">
    <property type="entry name" value="6-blade_b-propeller_TolB-like"/>
</dbReference>
<name>A0A941D7N5_9MICO</name>
<dbReference type="InterPro" id="IPR007253">
    <property type="entry name" value="Cell_wall-bd_2"/>
</dbReference>
<feature type="signal peptide" evidence="1">
    <location>
        <begin position="1"/>
        <end position="33"/>
    </location>
</feature>
<dbReference type="Pfam" id="PF07995">
    <property type="entry name" value="GSDH"/>
    <property type="match status" value="1"/>
</dbReference>